<dbReference type="SUPFAM" id="SSF53649">
    <property type="entry name" value="Alkaline phosphatase-like"/>
    <property type="match status" value="1"/>
</dbReference>
<dbReference type="InterPro" id="IPR034922">
    <property type="entry name" value="REX1-like_exo"/>
</dbReference>
<dbReference type="SUPFAM" id="SSF53098">
    <property type="entry name" value="Ribonuclease H-like"/>
    <property type="match status" value="1"/>
</dbReference>
<dbReference type="InterPro" id="IPR013520">
    <property type="entry name" value="Ribonucl_H"/>
</dbReference>
<evidence type="ECO:0000259" key="8">
    <source>
        <dbReference type="SMART" id="SM00479"/>
    </source>
</evidence>
<name>A0A7S3UH95_9CHLO</name>
<accession>A0A7S3UH95</accession>
<dbReference type="InterPro" id="IPR036397">
    <property type="entry name" value="RNaseH_sf"/>
</dbReference>
<evidence type="ECO:0000256" key="5">
    <source>
        <dbReference type="ARBA" id="ARBA00022839"/>
    </source>
</evidence>
<keyword evidence="4" id="KW-0378">Hydrolase</keyword>
<evidence type="ECO:0000256" key="4">
    <source>
        <dbReference type="ARBA" id="ARBA00022801"/>
    </source>
</evidence>
<feature type="region of interest" description="Disordered" evidence="7">
    <location>
        <begin position="1"/>
        <end position="36"/>
    </location>
</feature>
<dbReference type="CDD" id="cd06145">
    <property type="entry name" value="REX1_like"/>
    <property type="match status" value="1"/>
</dbReference>
<dbReference type="FunFam" id="3.30.420.10:FF:000019">
    <property type="entry name" value="RNA exonuclease NEF-sp"/>
    <property type="match status" value="1"/>
</dbReference>
<sequence length="574" mass="64385">MESVAEEKKRGRDECDTPRRMKKKQKKRVEQGKGAPQDYYDVYGSDAKADIELRHNGEPLRVLDLQGLLLWVLGDGMSPKWVFVRNKPLVRRVVLIMASGLDMGLVEKKKNLLEKTRKVLGKPLPFASVASTASTTATIGSLLSVQRKRKQKEQLAKINRDARPPLPPKHYIMSPAELKDNNYPIPVLMDDQTLACPEGYVATQPAGKLAPGSPGSPLHEMLSVDCEMCYTKNGLELTRVTVLDVNHKEVYDQFVQPEDPILDYNTKYSGITAEILKGVTKTLKEVQLEFLRMVAMETILVGHSLENDLCQLKVIHPNVIDTSLLYPHPKGPPFKPGLRFLTEKFLGRKIQEETHCSAQDANAAMELALLKLQNGPTFGEIKQEGEPLLDLLARLGHASSLVDRRHVLHKFASGSANAIVCGSDEDVVAKLKQEASNGNAAFIWGHLNELSEFYNQRVKERQFVAHHGISLLEHCTTPENLLKRSEEDGRTVDSILETIDRRIAEIYDHVEPNTLVIVTSGHGNTAAVKKMMEERHKRKQGVFDLPSWSDWCEDLLTRTVNEAKRGLCFVSMKQ</sequence>
<proteinExistence type="inferred from homology"/>
<dbReference type="AlphaFoldDB" id="A0A7S3UH95"/>
<protein>
    <recommendedName>
        <fullName evidence="8">Exonuclease domain-containing protein</fullName>
    </recommendedName>
</protein>
<dbReference type="PANTHER" id="PTHR12801">
    <property type="entry name" value="RNA EXONUCLEASE REXO1 / RECO3 FAMILY MEMBER-RELATED"/>
    <property type="match status" value="1"/>
</dbReference>
<dbReference type="PANTHER" id="PTHR12801:SF157">
    <property type="entry name" value="SMALL RNA DEGRADING NUCLEASE 5"/>
    <property type="match status" value="1"/>
</dbReference>
<gene>
    <name evidence="9" type="ORF">PSAL00342_LOCUS7618</name>
</gene>
<dbReference type="Gene3D" id="3.30.420.10">
    <property type="entry name" value="Ribonuclease H-like superfamily/Ribonuclease H"/>
    <property type="match status" value="1"/>
</dbReference>
<dbReference type="InterPro" id="IPR047021">
    <property type="entry name" value="REXO1/3/4-like"/>
</dbReference>
<dbReference type="GO" id="GO:0005634">
    <property type="term" value="C:nucleus"/>
    <property type="evidence" value="ECO:0007669"/>
    <property type="project" value="UniProtKB-SubCell"/>
</dbReference>
<dbReference type="InterPro" id="IPR012337">
    <property type="entry name" value="RNaseH-like_sf"/>
</dbReference>
<keyword evidence="5" id="KW-0269">Exonuclease</keyword>
<evidence type="ECO:0000313" key="9">
    <source>
        <dbReference type="EMBL" id="CAE0613718.1"/>
    </source>
</evidence>
<keyword evidence="6" id="KW-0539">Nucleus</keyword>
<evidence type="ECO:0000256" key="3">
    <source>
        <dbReference type="ARBA" id="ARBA00022722"/>
    </source>
</evidence>
<dbReference type="EMBL" id="HBIS01009402">
    <property type="protein sequence ID" value="CAE0613718.1"/>
    <property type="molecule type" value="Transcribed_RNA"/>
</dbReference>
<evidence type="ECO:0000256" key="7">
    <source>
        <dbReference type="SAM" id="MobiDB-lite"/>
    </source>
</evidence>
<feature type="compositionally biased region" description="Basic and acidic residues" evidence="7">
    <location>
        <begin position="1"/>
        <end position="19"/>
    </location>
</feature>
<dbReference type="SMART" id="SM00479">
    <property type="entry name" value="EXOIII"/>
    <property type="match status" value="1"/>
</dbReference>
<comment type="subcellular location">
    <subcellularLocation>
        <location evidence="1">Nucleus</location>
    </subcellularLocation>
</comment>
<dbReference type="InterPro" id="IPR017850">
    <property type="entry name" value="Alkaline_phosphatase_core_sf"/>
</dbReference>
<comment type="similarity">
    <text evidence="2">Belongs to the REXO1/REXO3 family.</text>
</comment>
<feature type="domain" description="Exonuclease" evidence="8">
    <location>
        <begin position="220"/>
        <end position="377"/>
    </location>
</feature>
<organism evidence="9">
    <name type="scientific">Picocystis salinarum</name>
    <dbReference type="NCBI Taxonomy" id="88271"/>
    <lineage>
        <taxon>Eukaryota</taxon>
        <taxon>Viridiplantae</taxon>
        <taxon>Chlorophyta</taxon>
        <taxon>Picocystophyceae</taxon>
        <taxon>Picocystales</taxon>
        <taxon>Picocystaceae</taxon>
        <taxon>Picocystis</taxon>
    </lineage>
</organism>
<reference evidence="9" key="1">
    <citation type="submission" date="2021-01" db="EMBL/GenBank/DDBJ databases">
        <authorList>
            <person name="Corre E."/>
            <person name="Pelletier E."/>
            <person name="Niang G."/>
            <person name="Scheremetjew M."/>
            <person name="Finn R."/>
            <person name="Kale V."/>
            <person name="Holt S."/>
            <person name="Cochrane G."/>
            <person name="Meng A."/>
            <person name="Brown T."/>
            <person name="Cohen L."/>
        </authorList>
    </citation>
    <scope>NUCLEOTIDE SEQUENCE</scope>
    <source>
        <strain evidence="9">CCMP1897</strain>
    </source>
</reference>
<dbReference type="GO" id="GO:0004527">
    <property type="term" value="F:exonuclease activity"/>
    <property type="evidence" value="ECO:0007669"/>
    <property type="project" value="UniProtKB-KW"/>
</dbReference>
<evidence type="ECO:0000256" key="1">
    <source>
        <dbReference type="ARBA" id="ARBA00004123"/>
    </source>
</evidence>
<dbReference type="GO" id="GO:0003676">
    <property type="term" value="F:nucleic acid binding"/>
    <property type="evidence" value="ECO:0007669"/>
    <property type="project" value="InterPro"/>
</dbReference>
<evidence type="ECO:0000256" key="6">
    <source>
        <dbReference type="ARBA" id="ARBA00023242"/>
    </source>
</evidence>
<evidence type="ECO:0000256" key="2">
    <source>
        <dbReference type="ARBA" id="ARBA00006357"/>
    </source>
</evidence>
<keyword evidence="3" id="KW-0540">Nuclease</keyword>